<organism evidence="2 3">
    <name type="scientific">Pediococcus argentinicus</name>
    <dbReference type="NCBI Taxonomy" id="480391"/>
    <lineage>
        <taxon>Bacteria</taxon>
        <taxon>Bacillati</taxon>
        <taxon>Bacillota</taxon>
        <taxon>Bacilli</taxon>
        <taxon>Lactobacillales</taxon>
        <taxon>Lactobacillaceae</taxon>
        <taxon>Pediococcus</taxon>
    </lineage>
</organism>
<evidence type="ECO:0000313" key="2">
    <source>
        <dbReference type="EMBL" id="KRO26172.1"/>
    </source>
</evidence>
<dbReference type="RefSeq" id="WP_057797784.1">
    <property type="nucleotide sequence ID" value="NZ_BJZZ01000002.1"/>
</dbReference>
<protein>
    <recommendedName>
        <fullName evidence="4">ABC transporter permease</fullName>
    </recommendedName>
</protein>
<dbReference type="AlphaFoldDB" id="A0A0R2NLG5"/>
<feature type="transmembrane region" description="Helical" evidence="1">
    <location>
        <begin position="298"/>
        <end position="319"/>
    </location>
</feature>
<name>A0A0R2NLG5_9LACO</name>
<feature type="transmembrane region" description="Helical" evidence="1">
    <location>
        <begin position="467"/>
        <end position="486"/>
    </location>
</feature>
<keyword evidence="3" id="KW-1185">Reference proteome</keyword>
<gene>
    <name evidence="2" type="ORF">IV88_GL000632</name>
</gene>
<feature type="transmembrane region" description="Helical" evidence="1">
    <location>
        <begin position="85"/>
        <end position="102"/>
    </location>
</feature>
<reference evidence="2 3" key="1">
    <citation type="journal article" date="2015" name="Genome Announc.">
        <title>Expanding the biotechnology potential of lactobacilli through comparative genomics of 213 strains and associated genera.</title>
        <authorList>
            <person name="Sun Z."/>
            <person name="Harris H.M."/>
            <person name="McCann A."/>
            <person name="Guo C."/>
            <person name="Argimon S."/>
            <person name="Zhang W."/>
            <person name="Yang X."/>
            <person name="Jeffery I.B."/>
            <person name="Cooney J.C."/>
            <person name="Kagawa T.F."/>
            <person name="Liu W."/>
            <person name="Song Y."/>
            <person name="Salvetti E."/>
            <person name="Wrobel A."/>
            <person name="Rasinkangas P."/>
            <person name="Parkhill J."/>
            <person name="Rea M.C."/>
            <person name="O'Sullivan O."/>
            <person name="Ritari J."/>
            <person name="Douillard F.P."/>
            <person name="Paul Ross R."/>
            <person name="Yang R."/>
            <person name="Briner A.E."/>
            <person name="Felis G.E."/>
            <person name="de Vos W.M."/>
            <person name="Barrangou R."/>
            <person name="Klaenhammer T.R."/>
            <person name="Caufield P.W."/>
            <person name="Cui Y."/>
            <person name="Zhang H."/>
            <person name="O'Toole P.W."/>
        </authorList>
    </citation>
    <scope>NUCLEOTIDE SEQUENCE [LARGE SCALE GENOMIC DNA]</scope>
    <source>
        <strain evidence="2 3">DSM 23026</strain>
    </source>
</reference>
<accession>A0A0R2NLG5</accession>
<feature type="transmembrane region" description="Helical" evidence="1">
    <location>
        <begin position="345"/>
        <end position="366"/>
    </location>
</feature>
<dbReference type="OrthoDB" id="2014935at2"/>
<feature type="transmembrane region" description="Helical" evidence="1">
    <location>
        <begin position="21"/>
        <end position="39"/>
    </location>
</feature>
<sequence length="536" mass="59091">MKNNFDKTGFLTRFGIRRDSWSLITWIICLAGLMASVAFKFEGIYGTPSSISAIENTLKSPAMVALFGKFDIPAKQSADVFGTEMIVFMALMMVIMNIYFAIRGSRSEEDSGLTELLVSHSIGRMSNIMAISLELLFINIIVGMLFGLGIQFSGMPGVNANGAWLLGMVLAAVGLFFGMVALFSAQIADNSRNATTISYGIFGLFYILRMYTDLKRPSTTWFNPFGMIEKISAFHKNDWRPVIILVVLSFVVWLLVLFTSQHRDIGSGLIATRPGRAKAGFLLRGPISLIMKLHRTSMIVWTVGLFILGTTYGSIFNTISDILKTNPTMQTVFGKAAVNAANHQILLNFVAVITIVCVGLAAIPAIQVMNSLKGDQTKGYLENIFAKKVSRLHVFISYLITAIIAGELSFFASLMGLYVAGNAVLTHGKLDFQTYIHVFIAYSPAILTSVAMAAFLVGIWPKGTLISWAYVFYGIYSMYLGSLLKLPDWAKKFSAFGWANKVPVHAVNYGYFSVLMIIMAVLIIIGIWGYQRRDLS</sequence>
<feature type="transmembrane region" description="Helical" evidence="1">
    <location>
        <begin position="395"/>
        <end position="419"/>
    </location>
</feature>
<feature type="transmembrane region" description="Helical" evidence="1">
    <location>
        <begin position="506"/>
        <end position="530"/>
    </location>
</feature>
<keyword evidence="1" id="KW-1133">Transmembrane helix</keyword>
<dbReference type="EMBL" id="JQCQ01000002">
    <property type="protein sequence ID" value="KRO26172.1"/>
    <property type="molecule type" value="Genomic_DNA"/>
</dbReference>
<feature type="transmembrane region" description="Helical" evidence="1">
    <location>
        <begin position="128"/>
        <end position="150"/>
    </location>
</feature>
<proteinExistence type="predicted"/>
<dbReference type="Proteomes" id="UP000051249">
    <property type="component" value="Unassembled WGS sequence"/>
</dbReference>
<feature type="transmembrane region" description="Helical" evidence="1">
    <location>
        <begin position="239"/>
        <end position="258"/>
    </location>
</feature>
<dbReference type="PATRIC" id="fig|480391.4.peg.641"/>
<feature type="transmembrane region" description="Helical" evidence="1">
    <location>
        <begin position="439"/>
        <end position="460"/>
    </location>
</feature>
<keyword evidence="1" id="KW-0812">Transmembrane</keyword>
<feature type="transmembrane region" description="Helical" evidence="1">
    <location>
        <begin position="162"/>
        <end position="182"/>
    </location>
</feature>
<evidence type="ECO:0008006" key="4">
    <source>
        <dbReference type="Google" id="ProtNLM"/>
    </source>
</evidence>
<evidence type="ECO:0000256" key="1">
    <source>
        <dbReference type="SAM" id="Phobius"/>
    </source>
</evidence>
<evidence type="ECO:0000313" key="3">
    <source>
        <dbReference type="Proteomes" id="UP000051249"/>
    </source>
</evidence>
<comment type="caution">
    <text evidence="2">The sequence shown here is derived from an EMBL/GenBank/DDBJ whole genome shotgun (WGS) entry which is preliminary data.</text>
</comment>
<keyword evidence="1" id="KW-0472">Membrane</keyword>